<evidence type="ECO:0000256" key="1">
    <source>
        <dbReference type="SAM" id="MobiDB-lite"/>
    </source>
</evidence>
<reference evidence="2 3" key="1">
    <citation type="submission" date="2018-02" db="EMBL/GenBank/DDBJ databases">
        <title>The genomes of Aspergillus section Nigri reveals drivers in fungal speciation.</title>
        <authorList>
            <consortium name="DOE Joint Genome Institute"/>
            <person name="Vesth T.C."/>
            <person name="Nybo J."/>
            <person name="Theobald S."/>
            <person name="Brandl J."/>
            <person name="Frisvad J.C."/>
            <person name="Nielsen K.F."/>
            <person name="Lyhne E.K."/>
            <person name="Kogle M.E."/>
            <person name="Kuo A."/>
            <person name="Riley R."/>
            <person name="Clum A."/>
            <person name="Nolan M."/>
            <person name="Lipzen A."/>
            <person name="Salamov A."/>
            <person name="Henrissat B."/>
            <person name="Wiebenga A."/>
            <person name="De vries R.P."/>
            <person name="Grigoriev I.V."/>
            <person name="Mortensen U.H."/>
            <person name="Andersen M.R."/>
            <person name="Baker S.E."/>
        </authorList>
    </citation>
    <scope>NUCLEOTIDE SEQUENCE [LARGE SCALE GENOMIC DNA]</scope>
    <source>
        <strain evidence="2 3">CBS 121593</strain>
    </source>
</reference>
<evidence type="ECO:0000313" key="2">
    <source>
        <dbReference type="EMBL" id="RAL04893.1"/>
    </source>
</evidence>
<proteinExistence type="predicted"/>
<dbReference type="EMBL" id="KZ824422">
    <property type="protein sequence ID" value="RAL04893.1"/>
    <property type="molecule type" value="Genomic_DNA"/>
</dbReference>
<dbReference type="SUPFAM" id="SSF53098">
    <property type="entry name" value="Ribonuclease H-like"/>
    <property type="match status" value="1"/>
</dbReference>
<dbReference type="GO" id="GO:0003676">
    <property type="term" value="F:nucleic acid binding"/>
    <property type="evidence" value="ECO:0007669"/>
    <property type="project" value="InterPro"/>
</dbReference>
<feature type="compositionally biased region" description="Low complexity" evidence="1">
    <location>
        <begin position="79"/>
        <end position="98"/>
    </location>
</feature>
<dbReference type="STRING" id="1448316.A0A395HBL5"/>
<keyword evidence="3" id="KW-1185">Reference proteome</keyword>
<dbReference type="VEuPathDB" id="FungiDB:BO80DRAFT_461387"/>
<evidence type="ECO:0000313" key="3">
    <source>
        <dbReference type="Proteomes" id="UP000249402"/>
    </source>
</evidence>
<dbReference type="InterPro" id="IPR036397">
    <property type="entry name" value="RNaseH_sf"/>
</dbReference>
<name>A0A395HBL5_9EURO</name>
<protein>
    <submittedName>
        <fullName evidence="2">Uncharacterized protein</fullName>
    </submittedName>
</protein>
<dbReference type="AlphaFoldDB" id="A0A395HBL5"/>
<feature type="region of interest" description="Disordered" evidence="1">
    <location>
        <begin position="76"/>
        <end position="98"/>
    </location>
</feature>
<dbReference type="InterPro" id="IPR012337">
    <property type="entry name" value="RNaseH-like_sf"/>
</dbReference>
<dbReference type="RefSeq" id="XP_025579220.1">
    <property type="nucleotide sequence ID" value="XM_025722447.1"/>
</dbReference>
<sequence>MRERLSNTSERVKEASPINLDSDLRRELKELSDRSQREFAQLQHNVTTVRIQTDPKNTLRSVSSGGTYADAIRRGIGLPSSTTAPTSTTQRTAGTGTPGVSAYKLDRNREVIIKLASRPIIERLRATTPLDIIRRVEEAQRDPSRVVIEDRERAVETCARIEARERITLYTDGSGYRGHVGAVVITPKENGVRKKIGQYMGPETISNVYAAELRGLQLATTWTRVLGVDRARRDGEVHVFSDSQAALKAMRAPRMSSS</sequence>
<dbReference type="GeneID" id="37227312"/>
<gene>
    <name evidence="2" type="ORF">BO80DRAFT_461387</name>
</gene>
<organism evidence="2 3">
    <name type="scientific">Aspergillus ibericus CBS 121593</name>
    <dbReference type="NCBI Taxonomy" id="1448316"/>
    <lineage>
        <taxon>Eukaryota</taxon>
        <taxon>Fungi</taxon>
        <taxon>Dikarya</taxon>
        <taxon>Ascomycota</taxon>
        <taxon>Pezizomycotina</taxon>
        <taxon>Eurotiomycetes</taxon>
        <taxon>Eurotiomycetidae</taxon>
        <taxon>Eurotiales</taxon>
        <taxon>Aspergillaceae</taxon>
        <taxon>Aspergillus</taxon>
        <taxon>Aspergillus subgen. Circumdati</taxon>
    </lineage>
</organism>
<accession>A0A395HBL5</accession>
<dbReference type="OrthoDB" id="4509585at2759"/>
<dbReference type="Proteomes" id="UP000249402">
    <property type="component" value="Unassembled WGS sequence"/>
</dbReference>
<dbReference type="Gene3D" id="3.30.420.10">
    <property type="entry name" value="Ribonuclease H-like superfamily/Ribonuclease H"/>
    <property type="match status" value="1"/>
</dbReference>